<sequence>MNAEKILIEDYTYNLPNERISAYPLPKRDDSKLLVYKSGKITHDRFYNLPQQLPPNSLLILNNTKVIEARLLFKKQSGGVIEIFCLEPHLQSMENALQQQGSCKWQCLIGGASKWKPGQVLEKSLSVEDKKVILQARYLGKVEDSFIIQFDWQPEDFHFVQVLHAAGAIPLPPYIKRGAEEIDAARYQTIFGKYEGSVAAPTAALHFTDAVFEALRKKNMQTEFVTLNVGAGTFKPVKSSAIADHQMHGEDFTVEKAALQKIIEANTIVAVGTTSLRTLESIYWLGVKLLNGSLADEWILGQWEVYSLSSDVDYKKSLEAIVQWMDERAITQLHCRTSLLIVPGYQFKIPSALVTNFHQPQSTLLLLVAAFIGEDWKKVYEHALQNDYRFLSYGDSSLLFR</sequence>
<gene>
    <name evidence="5" type="ORF">FSB75_09090</name>
</gene>
<accession>A0A5B8UP79</accession>
<dbReference type="InterPro" id="IPR036100">
    <property type="entry name" value="QueA_sf"/>
</dbReference>
<keyword evidence="2 5" id="KW-0808">Transferase</keyword>
<dbReference type="KEGG" id="fgg:FSB75_09090"/>
<evidence type="ECO:0000256" key="4">
    <source>
        <dbReference type="ARBA" id="ARBA00022785"/>
    </source>
</evidence>
<evidence type="ECO:0000256" key="2">
    <source>
        <dbReference type="ARBA" id="ARBA00022679"/>
    </source>
</evidence>
<dbReference type="GO" id="GO:0051075">
    <property type="term" value="F:S-adenosylmethionine:tRNA ribosyltransferase-isomerase activity"/>
    <property type="evidence" value="ECO:0007669"/>
    <property type="project" value="TreeGrafter"/>
</dbReference>
<dbReference type="Proteomes" id="UP000321204">
    <property type="component" value="Chromosome"/>
</dbReference>
<proteinExistence type="predicted"/>
<keyword evidence="4" id="KW-0671">Queuosine biosynthesis</keyword>
<protein>
    <submittedName>
        <fullName evidence="5">S-adenosylmethionine:tRNA ribosyltransferase-isomerase</fullName>
    </submittedName>
</protein>
<dbReference type="InterPro" id="IPR003699">
    <property type="entry name" value="QueA"/>
</dbReference>
<name>A0A5B8UP79_9BACT</name>
<dbReference type="EMBL" id="CP042433">
    <property type="protein sequence ID" value="QEC58491.1"/>
    <property type="molecule type" value="Genomic_DNA"/>
</dbReference>
<dbReference type="PANTHER" id="PTHR30307">
    <property type="entry name" value="S-ADENOSYLMETHIONINE:TRNA RIBOSYLTRANSFERASE-ISOMERASE"/>
    <property type="match status" value="1"/>
</dbReference>
<dbReference type="InterPro" id="IPR042119">
    <property type="entry name" value="QueA_dom2"/>
</dbReference>
<evidence type="ECO:0000256" key="3">
    <source>
        <dbReference type="ARBA" id="ARBA00022691"/>
    </source>
</evidence>
<dbReference type="AlphaFoldDB" id="A0A5B8UP79"/>
<dbReference type="GO" id="GO:0008616">
    <property type="term" value="P:tRNA queuosine(34) biosynthetic process"/>
    <property type="evidence" value="ECO:0007669"/>
    <property type="project" value="UniProtKB-KW"/>
</dbReference>
<organism evidence="5 6">
    <name type="scientific">Flavisolibacter ginsenosidimutans</name>
    <dbReference type="NCBI Taxonomy" id="661481"/>
    <lineage>
        <taxon>Bacteria</taxon>
        <taxon>Pseudomonadati</taxon>
        <taxon>Bacteroidota</taxon>
        <taxon>Chitinophagia</taxon>
        <taxon>Chitinophagales</taxon>
        <taxon>Chitinophagaceae</taxon>
        <taxon>Flavisolibacter</taxon>
    </lineage>
</organism>
<evidence type="ECO:0000313" key="6">
    <source>
        <dbReference type="Proteomes" id="UP000321204"/>
    </source>
</evidence>
<keyword evidence="3" id="KW-0949">S-adenosyl-L-methionine</keyword>
<evidence type="ECO:0000256" key="1">
    <source>
        <dbReference type="ARBA" id="ARBA00022490"/>
    </source>
</evidence>
<dbReference type="Gene3D" id="2.40.10.240">
    <property type="entry name" value="QueA-like"/>
    <property type="match status" value="1"/>
</dbReference>
<keyword evidence="6" id="KW-1185">Reference proteome</keyword>
<dbReference type="InterPro" id="IPR042118">
    <property type="entry name" value="QueA_dom1"/>
</dbReference>
<dbReference type="SUPFAM" id="SSF111337">
    <property type="entry name" value="QueA-like"/>
    <property type="match status" value="1"/>
</dbReference>
<keyword evidence="5" id="KW-0413">Isomerase</keyword>
<dbReference type="Pfam" id="PF02547">
    <property type="entry name" value="Queuosine_synth"/>
    <property type="match status" value="1"/>
</dbReference>
<reference evidence="5 6" key="1">
    <citation type="journal article" date="2015" name="Int. J. Syst. Evol. Microbiol.">
        <title>Flavisolibacter ginsenosidimutans sp. nov., with ginsenoside-converting activity isolated from soil used for cultivating ginseng.</title>
        <authorList>
            <person name="Zhao Y."/>
            <person name="Liu Q."/>
            <person name="Kang M.S."/>
            <person name="Jin F."/>
            <person name="Yu H."/>
            <person name="Im W.T."/>
        </authorList>
    </citation>
    <scope>NUCLEOTIDE SEQUENCE [LARGE SCALE GENOMIC DNA]</scope>
    <source>
        <strain evidence="5 6">Gsoil 636</strain>
    </source>
</reference>
<keyword evidence="1" id="KW-0963">Cytoplasm</keyword>
<dbReference type="Gene3D" id="3.40.1780.10">
    <property type="entry name" value="QueA-like"/>
    <property type="match status" value="1"/>
</dbReference>
<dbReference type="OrthoDB" id="9805933at2"/>
<evidence type="ECO:0000313" key="5">
    <source>
        <dbReference type="EMBL" id="QEC58491.1"/>
    </source>
</evidence>
<dbReference type="PANTHER" id="PTHR30307:SF0">
    <property type="entry name" value="S-ADENOSYLMETHIONINE:TRNA RIBOSYLTRANSFERASE-ISOMERASE"/>
    <property type="match status" value="1"/>
</dbReference>